<dbReference type="Pfam" id="PF17406">
    <property type="entry name" value="Nrap_D5"/>
    <property type="match status" value="1"/>
</dbReference>
<dbReference type="PANTHER" id="PTHR17972">
    <property type="entry name" value="NUCLEOLAR RNA-ASSOCIATED PROTEIN"/>
    <property type="match status" value="1"/>
</dbReference>
<dbReference type="InterPro" id="IPR005554">
    <property type="entry name" value="NOL6/Upt22"/>
</dbReference>
<dbReference type="GO" id="GO:0006409">
    <property type="term" value="P:tRNA export from nucleus"/>
    <property type="evidence" value="ECO:0007669"/>
    <property type="project" value="TreeGrafter"/>
</dbReference>
<comment type="similarity">
    <text evidence="1">Belongs to the NRAP family.</text>
</comment>
<evidence type="ECO:0000259" key="4">
    <source>
        <dbReference type="Pfam" id="PF17406"/>
    </source>
</evidence>
<dbReference type="Proteomes" id="UP000035642">
    <property type="component" value="Unassembled WGS sequence"/>
</dbReference>
<dbReference type="Pfam" id="PF17407">
    <property type="entry name" value="Nrap_D6"/>
    <property type="match status" value="1"/>
</dbReference>
<dbReference type="GO" id="GO:0006364">
    <property type="term" value="P:rRNA processing"/>
    <property type="evidence" value="ECO:0007669"/>
    <property type="project" value="TreeGrafter"/>
</dbReference>
<dbReference type="InterPro" id="IPR035368">
    <property type="entry name" value="Nrap_D3"/>
</dbReference>
<dbReference type="GO" id="GO:0032545">
    <property type="term" value="C:CURI complex"/>
    <property type="evidence" value="ECO:0007669"/>
    <property type="project" value="TreeGrafter"/>
</dbReference>
<dbReference type="InterPro" id="IPR035371">
    <property type="entry name" value="Nrap_D6"/>
</dbReference>
<dbReference type="InterPro" id="IPR035367">
    <property type="entry name" value="Nrap_D2"/>
</dbReference>
<dbReference type="WBParaSite" id="ACAC_0001275301-mRNA-1">
    <property type="protein sequence ID" value="ACAC_0001275301-mRNA-1"/>
    <property type="gene ID" value="ACAC_0001275301"/>
</dbReference>
<evidence type="ECO:0000259" key="3">
    <source>
        <dbReference type="Pfam" id="PF17404"/>
    </source>
</evidence>
<feature type="domain" description="Nrap protein" evidence="3">
    <location>
        <begin position="200"/>
        <end position="341"/>
    </location>
</feature>
<feature type="domain" description="Nrap protein" evidence="4">
    <location>
        <begin position="443"/>
        <end position="563"/>
    </location>
</feature>
<evidence type="ECO:0000256" key="1">
    <source>
        <dbReference type="RuleBase" id="RU364032"/>
    </source>
</evidence>
<dbReference type="PANTHER" id="PTHR17972:SF0">
    <property type="entry name" value="NUCLEOLAR PROTEIN 6"/>
    <property type="match status" value="1"/>
</dbReference>
<evidence type="ECO:0000313" key="6">
    <source>
        <dbReference type="Proteomes" id="UP000035642"/>
    </source>
</evidence>
<keyword evidence="1" id="KW-0694">RNA-binding</keyword>
<dbReference type="GO" id="GO:0003723">
    <property type="term" value="F:RNA binding"/>
    <property type="evidence" value="ECO:0007669"/>
    <property type="project" value="UniProtKB-KW"/>
</dbReference>
<evidence type="ECO:0000259" key="2">
    <source>
        <dbReference type="Pfam" id="PF17403"/>
    </source>
</evidence>
<proteinExistence type="inferred from homology"/>
<dbReference type="STRING" id="6313.A0A0K0DM64"/>
<dbReference type="GO" id="GO:0034456">
    <property type="term" value="C:UTP-C complex"/>
    <property type="evidence" value="ECO:0007669"/>
    <property type="project" value="TreeGrafter"/>
</dbReference>
<accession>A0A0K0DM64</accession>
<dbReference type="Pfam" id="PF17403">
    <property type="entry name" value="Nrap_D2"/>
    <property type="match status" value="1"/>
</dbReference>
<keyword evidence="6" id="KW-1185">Reference proteome</keyword>
<evidence type="ECO:0000259" key="5">
    <source>
        <dbReference type="Pfam" id="PF17407"/>
    </source>
</evidence>
<evidence type="ECO:0000313" key="7">
    <source>
        <dbReference type="WBParaSite" id="ACAC_0001275301-mRNA-1"/>
    </source>
</evidence>
<feature type="domain" description="Nrap protein" evidence="5">
    <location>
        <begin position="573"/>
        <end position="645"/>
    </location>
</feature>
<sequence>MLLAKISRFSPNTSNLRISTVYPNIHGKDNESTPLFNQRVLRTLLESDIIRQISTVLLPRKTLISALALASRWFSCRGLLEFDGMFLACFMVHLLNRNVVAEQQDLLTVLRNFFLAIVSWDTSSPTGFYPDDLDSSVVSAHLSAFPVIFLDTTGYFNIASGISMESLLLVKADVAHSLTLLEDYLSFDALFLESHRFYSLFDHYFRLDLSPKCLESLCTISDLLLDTVDENDRIANFTKMFIARIHECMDERFDNVYIQRLQCGKLHLASFLIGFRVGRGWANPITVGPLATDPKAREFRQLWKEKTQLRKFSDARICECMIWADTTSVAVPYSILQFIVANTEQGTIEDGCRVPAQRAIPPYTATVTVHLKLEYSGKWGDTIDGVLHLSAAFYIEDGVAFNLVLVLDKVLKILERRVVEMKSNGASQIEMSLEGQRLEKWKKRWLSVHYMTSAVHDLALEMIVVSVFEDVAQPPPQTSVAAFRRVLELICRHNWTARPLLIDFDNAWDEKEIAKLEENFVKMRPILPPMVIITNEDPTGAKWTREGPTPLLLKRIVGLSESMFAFSNVDVSIYDAVIEVYPKVVVRRGVNDAVKMPRNVDALPVLNFDPVDDFVCALNAHFQHVALFFWNKYGGDRIGIKWKPHEIEVPAKVR</sequence>
<dbReference type="Pfam" id="PF17404">
    <property type="entry name" value="Nrap_D3"/>
    <property type="match status" value="1"/>
</dbReference>
<reference evidence="7" key="2">
    <citation type="submission" date="2016-04" db="UniProtKB">
        <authorList>
            <consortium name="WormBaseParasite"/>
        </authorList>
    </citation>
    <scope>IDENTIFICATION</scope>
</reference>
<name>A0A0K0DM64_ANGCA</name>
<dbReference type="InterPro" id="IPR035370">
    <property type="entry name" value="Nrap_D5"/>
</dbReference>
<protein>
    <recommendedName>
        <fullName evidence="1">Nucleolar protein 6</fullName>
    </recommendedName>
</protein>
<reference evidence="6" key="1">
    <citation type="submission" date="2012-09" db="EMBL/GenBank/DDBJ databases">
        <authorList>
            <person name="Martin A.A."/>
        </authorList>
    </citation>
    <scope>NUCLEOTIDE SEQUENCE</scope>
</reference>
<feature type="domain" description="Nrap protein" evidence="2">
    <location>
        <begin position="65"/>
        <end position="193"/>
    </location>
</feature>
<organism evidence="6 7">
    <name type="scientific">Angiostrongylus cantonensis</name>
    <name type="common">Rat lungworm</name>
    <dbReference type="NCBI Taxonomy" id="6313"/>
    <lineage>
        <taxon>Eukaryota</taxon>
        <taxon>Metazoa</taxon>
        <taxon>Ecdysozoa</taxon>
        <taxon>Nematoda</taxon>
        <taxon>Chromadorea</taxon>
        <taxon>Rhabditida</taxon>
        <taxon>Rhabditina</taxon>
        <taxon>Rhabditomorpha</taxon>
        <taxon>Strongyloidea</taxon>
        <taxon>Metastrongylidae</taxon>
        <taxon>Angiostrongylus</taxon>
    </lineage>
</organism>
<dbReference type="Gene3D" id="1.10.1410.10">
    <property type="match status" value="1"/>
</dbReference>
<keyword evidence="1" id="KW-0539">Nucleus</keyword>
<dbReference type="GO" id="GO:0032040">
    <property type="term" value="C:small-subunit processome"/>
    <property type="evidence" value="ECO:0007669"/>
    <property type="project" value="TreeGrafter"/>
</dbReference>
<dbReference type="AlphaFoldDB" id="A0A0K0DM64"/>
<comment type="subcellular location">
    <subcellularLocation>
        <location evidence="1">Nucleus</location>
        <location evidence="1">Nucleolus</location>
    </subcellularLocation>
</comment>